<dbReference type="CDD" id="cd00293">
    <property type="entry name" value="USP-like"/>
    <property type="match status" value="2"/>
</dbReference>
<evidence type="ECO:0000313" key="4">
    <source>
        <dbReference type="Proteomes" id="UP000051202"/>
    </source>
</evidence>
<evidence type="ECO:0000256" key="1">
    <source>
        <dbReference type="ARBA" id="ARBA00008791"/>
    </source>
</evidence>
<dbReference type="AlphaFoldDB" id="A0A0T6DNH0"/>
<proteinExistence type="inferred from homology"/>
<dbReference type="STRING" id="554343.AS194_12600"/>
<dbReference type="EMBL" id="LNDJ01000127">
    <property type="protein sequence ID" value="KRU21329.1"/>
    <property type="molecule type" value="Genomic_DNA"/>
</dbReference>
<dbReference type="Gene3D" id="3.40.50.12370">
    <property type="match status" value="1"/>
</dbReference>
<keyword evidence="4" id="KW-1185">Reference proteome</keyword>
<dbReference type="RefSeq" id="WP_058025876.1">
    <property type="nucleotide sequence ID" value="NZ_LNDJ01000127.1"/>
</dbReference>
<evidence type="ECO:0000259" key="2">
    <source>
        <dbReference type="Pfam" id="PF00582"/>
    </source>
</evidence>
<dbReference type="PANTHER" id="PTHR46268">
    <property type="entry name" value="STRESS RESPONSE PROTEIN NHAX"/>
    <property type="match status" value="1"/>
</dbReference>
<gene>
    <name evidence="3" type="ORF">AS194_12600</name>
</gene>
<reference evidence="3 4" key="1">
    <citation type="submission" date="2015-11" db="EMBL/GenBank/DDBJ databases">
        <title>Permanent draft genome of Psychrobacter piscatorii LQ58.</title>
        <authorList>
            <person name="Zhou M."/>
            <person name="Dong B."/>
            <person name="Liu Q."/>
        </authorList>
    </citation>
    <scope>NUCLEOTIDE SEQUENCE [LARGE SCALE GENOMIC DNA]</scope>
    <source>
        <strain evidence="3 4">LQ58</strain>
    </source>
</reference>
<dbReference type="Proteomes" id="UP000051202">
    <property type="component" value="Unassembled WGS sequence"/>
</dbReference>
<accession>A0A0T6DNH0</accession>
<dbReference type="SUPFAM" id="SSF52402">
    <property type="entry name" value="Adenine nucleotide alpha hydrolases-like"/>
    <property type="match status" value="2"/>
</dbReference>
<comment type="similarity">
    <text evidence="1">Belongs to the universal stress protein A family.</text>
</comment>
<feature type="domain" description="UspA" evidence="2">
    <location>
        <begin position="209"/>
        <end position="287"/>
    </location>
</feature>
<organism evidence="3 4">
    <name type="scientific">Psychrobacter piscatorii</name>
    <dbReference type="NCBI Taxonomy" id="554343"/>
    <lineage>
        <taxon>Bacteria</taxon>
        <taxon>Pseudomonadati</taxon>
        <taxon>Pseudomonadota</taxon>
        <taxon>Gammaproteobacteria</taxon>
        <taxon>Moraxellales</taxon>
        <taxon>Moraxellaceae</taxon>
        <taxon>Psychrobacter</taxon>
    </lineage>
</organism>
<feature type="domain" description="UspA" evidence="2">
    <location>
        <begin position="5"/>
        <end position="159"/>
    </location>
</feature>
<sequence length="287" mass="31276">MTTSQHILACIDGSAVTESVCDYAAWYASKLNLPVGLLHVSDVPASVRRDLSGAIGINSRQFLLEELSQLDEQRAKVVNSYSNALVQDAKSHIKDSFADVNVRIYQRHGKLLPSIEHFKEENRAIVMGRRGEDHKNSRINIGSQIETVARASDIPILICSETFKEPSSYMIAFDGSKTSIKAAWMVSKSPLLKGLKGHIVMVGNHNDAAKQSMSAAAAKLEDAGYIVEAHHLSASDAVDGLLTFQVDNDIDIMVVGAYGHSKWQQLFLGSTTTEIIASTLSPVILVR</sequence>
<dbReference type="PRINTS" id="PR01438">
    <property type="entry name" value="UNVRSLSTRESS"/>
</dbReference>
<dbReference type="InterPro" id="IPR006016">
    <property type="entry name" value="UspA"/>
</dbReference>
<comment type="caution">
    <text evidence="3">The sequence shown here is derived from an EMBL/GenBank/DDBJ whole genome shotgun (WGS) entry which is preliminary data.</text>
</comment>
<dbReference type="InterPro" id="IPR006015">
    <property type="entry name" value="Universal_stress_UspA"/>
</dbReference>
<protein>
    <submittedName>
        <fullName evidence="3">Universal stress protein</fullName>
    </submittedName>
</protein>
<evidence type="ECO:0000313" key="3">
    <source>
        <dbReference type="EMBL" id="KRU21329.1"/>
    </source>
</evidence>
<dbReference type="Pfam" id="PF00582">
    <property type="entry name" value="Usp"/>
    <property type="match status" value="2"/>
</dbReference>
<name>A0A0T6DNH0_9GAMM</name>
<dbReference type="PANTHER" id="PTHR46268:SF15">
    <property type="entry name" value="UNIVERSAL STRESS PROTEIN HP_0031"/>
    <property type="match status" value="1"/>
</dbReference>